<evidence type="ECO:0000313" key="3">
    <source>
        <dbReference type="EMBL" id="MFD0853424.1"/>
    </source>
</evidence>
<feature type="non-terminal residue" evidence="3">
    <location>
        <position position="76"/>
    </location>
</feature>
<comment type="caution">
    <text evidence="3">The sequence shown here is derived from an EMBL/GenBank/DDBJ whole genome shotgun (WGS) entry which is preliminary data.</text>
</comment>
<feature type="transmembrane region" description="Helical" evidence="2">
    <location>
        <begin position="30"/>
        <end position="53"/>
    </location>
</feature>
<name>A0ABW3CFY3_9ACTN</name>
<keyword evidence="2" id="KW-0472">Membrane</keyword>
<keyword evidence="2" id="KW-1133">Transmembrane helix</keyword>
<dbReference type="Proteomes" id="UP001597083">
    <property type="component" value="Unassembled WGS sequence"/>
</dbReference>
<protein>
    <submittedName>
        <fullName evidence="3">Uncharacterized protein</fullName>
    </submittedName>
</protein>
<evidence type="ECO:0000313" key="4">
    <source>
        <dbReference type="Proteomes" id="UP001597083"/>
    </source>
</evidence>
<evidence type="ECO:0000256" key="1">
    <source>
        <dbReference type="SAM" id="MobiDB-lite"/>
    </source>
</evidence>
<gene>
    <name evidence="3" type="ORF">ACFQ07_14395</name>
</gene>
<sequence length="76" mass="7733">MSDDATPSESAHPRMEPGPSGRVNMRWQGAAGWVIATGFCLYFAAGLTVAAIVTAVATGQLGATVVLAVLALLFGL</sequence>
<keyword evidence="4" id="KW-1185">Reference proteome</keyword>
<accession>A0ABW3CFY3</accession>
<reference evidence="4" key="1">
    <citation type="journal article" date="2019" name="Int. J. Syst. Evol. Microbiol.">
        <title>The Global Catalogue of Microorganisms (GCM) 10K type strain sequencing project: providing services to taxonomists for standard genome sequencing and annotation.</title>
        <authorList>
            <consortium name="The Broad Institute Genomics Platform"/>
            <consortium name="The Broad Institute Genome Sequencing Center for Infectious Disease"/>
            <person name="Wu L."/>
            <person name="Ma J."/>
        </authorList>
    </citation>
    <scope>NUCLEOTIDE SEQUENCE [LARGE SCALE GENOMIC DNA]</scope>
    <source>
        <strain evidence="4">JCM 31696</strain>
    </source>
</reference>
<dbReference type="EMBL" id="JBHTIR010002154">
    <property type="protein sequence ID" value="MFD0853424.1"/>
    <property type="molecule type" value="Genomic_DNA"/>
</dbReference>
<feature type="transmembrane region" description="Helical" evidence="2">
    <location>
        <begin position="59"/>
        <end position="75"/>
    </location>
</feature>
<proteinExistence type="predicted"/>
<feature type="region of interest" description="Disordered" evidence="1">
    <location>
        <begin position="1"/>
        <end position="21"/>
    </location>
</feature>
<evidence type="ECO:0000256" key="2">
    <source>
        <dbReference type="SAM" id="Phobius"/>
    </source>
</evidence>
<keyword evidence="2" id="KW-0812">Transmembrane</keyword>
<organism evidence="3 4">
    <name type="scientific">Actinomadura adrarensis</name>
    <dbReference type="NCBI Taxonomy" id="1819600"/>
    <lineage>
        <taxon>Bacteria</taxon>
        <taxon>Bacillati</taxon>
        <taxon>Actinomycetota</taxon>
        <taxon>Actinomycetes</taxon>
        <taxon>Streptosporangiales</taxon>
        <taxon>Thermomonosporaceae</taxon>
        <taxon>Actinomadura</taxon>
    </lineage>
</organism>